<dbReference type="GO" id="GO:0001228">
    <property type="term" value="F:DNA-binding transcription activator activity, RNA polymerase II-specific"/>
    <property type="evidence" value="ECO:0007669"/>
    <property type="project" value="TreeGrafter"/>
</dbReference>
<evidence type="ECO:0000256" key="3">
    <source>
        <dbReference type="ARBA" id="ARBA00023125"/>
    </source>
</evidence>
<proteinExistence type="predicted"/>
<dbReference type="Pfam" id="PF25416">
    <property type="entry name" value="GRHL1_C"/>
    <property type="match status" value="1"/>
</dbReference>
<dbReference type="GO" id="GO:0000978">
    <property type="term" value="F:RNA polymerase II cis-regulatory region sequence-specific DNA binding"/>
    <property type="evidence" value="ECO:0007669"/>
    <property type="project" value="TreeGrafter"/>
</dbReference>
<evidence type="ECO:0000256" key="4">
    <source>
        <dbReference type="ARBA" id="ARBA00023163"/>
    </source>
</evidence>
<evidence type="ECO:0000313" key="9">
    <source>
        <dbReference type="Proteomes" id="UP000605846"/>
    </source>
</evidence>
<evidence type="ECO:0000259" key="7">
    <source>
        <dbReference type="PROSITE" id="PS51968"/>
    </source>
</evidence>
<dbReference type="AlphaFoldDB" id="A0A8H7BL30"/>
<keyword evidence="2" id="KW-0805">Transcription regulation</keyword>
<keyword evidence="3" id="KW-0238">DNA-binding</keyword>
<sequence length="439" mass="49767">MLVNPFPPQFVDGAFSDYTHDKQTTPPLISPTESPSALMIDPNMTYSPPSQPPPMMSIAPSPTSASPPPASHSRFHIVLEAQTAATQRPDEPPLTYLNKGQYYNITFTDSERRDEILTSTIVIMFHDESHRKAAPNYWKFWLSQQKSAQNARAIEIDFSRIKGVKGIPLRLHVETQQLEQQVLEKTFCRIKLFRDKGAERKNKDDAKHIERQMEKLQNKQGSTHPLWATLYRSQPQTVFCEIPSSPPMEINRDLHRCSITSTSSTSSMASNTSNTSQPPLPLHTYSPSMCPPPPPPVIVPSTIDTTLNTSPTNTPTVQNGVKRPYPYWVNHNNVLDLDATYVPRQRQRIARLCLFVRFESDHLYRAIYLDQLTVQDLIEKLATKMDLTRPVAKVVRCVASKGVIVSVDDAFVQDIQEEQDMVIETEVNEEGDVNLILRY</sequence>
<gene>
    <name evidence="8" type="primary">GRHL1_4</name>
    <name evidence="8" type="ORF">EC973_008449</name>
</gene>
<keyword evidence="4" id="KW-0804">Transcription</keyword>
<evidence type="ECO:0000256" key="5">
    <source>
        <dbReference type="ARBA" id="ARBA00023242"/>
    </source>
</evidence>
<protein>
    <submittedName>
        <fullName evidence="8">Grainyhead-like</fullName>
    </submittedName>
</protein>
<dbReference type="Proteomes" id="UP000605846">
    <property type="component" value="Unassembled WGS sequence"/>
</dbReference>
<dbReference type="OrthoDB" id="7680836at2759"/>
<organism evidence="8 9">
    <name type="scientific">Apophysomyces ossiformis</name>
    <dbReference type="NCBI Taxonomy" id="679940"/>
    <lineage>
        <taxon>Eukaryota</taxon>
        <taxon>Fungi</taxon>
        <taxon>Fungi incertae sedis</taxon>
        <taxon>Mucoromycota</taxon>
        <taxon>Mucoromycotina</taxon>
        <taxon>Mucoromycetes</taxon>
        <taxon>Mucorales</taxon>
        <taxon>Mucorineae</taxon>
        <taxon>Mucoraceae</taxon>
        <taxon>Apophysomyces</taxon>
    </lineage>
</organism>
<feature type="region of interest" description="Disordered" evidence="6">
    <location>
        <begin position="45"/>
        <end position="71"/>
    </location>
</feature>
<feature type="domain" description="Grh/CP2 DB" evidence="7">
    <location>
        <begin position="71"/>
        <end position="256"/>
    </location>
</feature>
<dbReference type="PROSITE" id="PS51968">
    <property type="entry name" value="GRH_CP2_DB"/>
    <property type="match status" value="1"/>
</dbReference>
<dbReference type="PANTHER" id="PTHR11037">
    <property type="entry name" value="TRANSCRIPTION FACTOR CP2"/>
    <property type="match status" value="1"/>
</dbReference>
<dbReference type="GO" id="GO:0005634">
    <property type="term" value="C:nucleus"/>
    <property type="evidence" value="ECO:0007669"/>
    <property type="project" value="UniProtKB-SubCell"/>
</dbReference>
<dbReference type="PANTHER" id="PTHR11037:SF20">
    <property type="entry name" value="PROTEIN GRAINYHEAD"/>
    <property type="match status" value="1"/>
</dbReference>
<evidence type="ECO:0000256" key="2">
    <source>
        <dbReference type="ARBA" id="ARBA00023015"/>
    </source>
</evidence>
<evidence type="ECO:0000256" key="1">
    <source>
        <dbReference type="ARBA" id="ARBA00004123"/>
    </source>
</evidence>
<reference evidence="8" key="1">
    <citation type="submission" date="2020-01" db="EMBL/GenBank/DDBJ databases">
        <title>Genome Sequencing of Three Apophysomyces-Like Fungal Strains Confirms a Novel Fungal Genus in the Mucoromycota with divergent Burkholderia-like Endosymbiotic Bacteria.</title>
        <authorList>
            <person name="Stajich J.E."/>
            <person name="Macias A.M."/>
            <person name="Carter-House D."/>
            <person name="Lovett B."/>
            <person name="Kasson L.R."/>
            <person name="Berry K."/>
            <person name="Grigoriev I."/>
            <person name="Chang Y."/>
            <person name="Spatafora J."/>
            <person name="Kasson M.T."/>
        </authorList>
    </citation>
    <scope>NUCLEOTIDE SEQUENCE</scope>
    <source>
        <strain evidence="8">NRRL A-21654</strain>
    </source>
</reference>
<evidence type="ECO:0000313" key="8">
    <source>
        <dbReference type="EMBL" id="KAF7726761.1"/>
    </source>
</evidence>
<keyword evidence="5" id="KW-0539">Nucleus</keyword>
<dbReference type="InterPro" id="IPR007604">
    <property type="entry name" value="CP2"/>
</dbReference>
<dbReference type="EMBL" id="JABAYA010000072">
    <property type="protein sequence ID" value="KAF7726761.1"/>
    <property type="molecule type" value="Genomic_DNA"/>
</dbReference>
<dbReference type="InterPro" id="IPR040167">
    <property type="entry name" value="TF_CP2-like"/>
</dbReference>
<dbReference type="InterPro" id="IPR057520">
    <property type="entry name" value="GRHL1/CP2_C"/>
</dbReference>
<comment type="caution">
    <text evidence="8">The sequence shown here is derived from an EMBL/GenBank/DDBJ whole genome shotgun (WGS) entry which is preliminary data.</text>
</comment>
<dbReference type="Pfam" id="PF04516">
    <property type="entry name" value="CP2"/>
    <property type="match status" value="1"/>
</dbReference>
<accession>A0A8H7BL30</accession>
<keyword evidence="9" id="KW-1185">Reference proteome</keyword>
<comment type="subcellular location">
    <subcellularLocation>
        <location evidence="1">Nucleus</location>
    </subcellularLocation>
</comment>
<name>A0A8H7BL30_9FUNG</name>
<evidence type="ECO:0000256" key="6">
    <source>
        <dbReference type="SAM" id="MobiDB-lite"/>
    </source>
</evidence>